<dbReference type="AlphaFoldDB" id="D3AIX3"/>
<protein>
    <recommendedName>
        <fullName evidence="3">Helix-turn-helix domain-containing protein</fullName>
    </recommendedName>
</protein>
<evidence type="ECO:0000313" key="2">
    <source>
        <dbReference type="Proteomes" id="UP000004968"/>
    </source>
</evidence>
<dbReference type="EMBL" id="ACIO01000296">
    <property type="protein sequence ID" value="EFC98234.1"/>
    <property type="molecule type" value="Genomic_DNA"/>
</dbReference>
<dbReference type="Proteomes" id="UP000004968">
    <property type="component" value="Unassembled WGS sequence"/>
</dbReference>
<evidence type="ECO:0000313" key="1">
    <source>
        <dbReference type="EMBL" id="EFC98234.1"/>
    </source>
</evidence>
<dbReference type="GeneID" id="93152250"/>
<sequence length="137" mass="16005">MYTDMFADSYKQASYDIGSNGYKILKTPKWQGIIKATAIMQYNNGLVRMRWLDAEGKIVAEHRGLPEYDYYPILGEELHEEKEAEYVSLAEYAHMQKVSPDTVRQKILRGNLPAKKLGRNWCIRKNTPYTDNRRKNV</sequence>
<accession>D3AIX3</accession>
<dbReference type="RefSeq" id="WP_006774033.1">
    <property type="nucleotide sequence ID" value="NZ_GG667670.1"/>
</dbReference>
<dbReference type="HOGENOM" id="CLU_1862442_0_0_9"/>
<comment type="caution">
    <text evidence="1">The sequence shown here is derived from an EMBL/GenBank/DDBJ whole genome shotgun (WGS) entry which is preliminary data.</text>
</comment>
<name>D3AIX3_9FIRM</name>
<reference evidence="1 2" key="1">
    <citation type="submission" date="2010-01" db="EMBL/GenBank/DDBJ databases">
        <authorList>
            <person name="Weinstock G."/>
            <person name="Sodergren E."/>
            <person name="Clifton S."/>
            <person name="Fulton L."/>
            <person name="Fulton B."/>
            <person name="Courtney L."/>
            <person name="Fronick C."/>
            <person name="Harrison M."/>
            <person name="Strong C."/>
            <person name="Farmer C."/>
            <person name="Delahaunty K."/>
            <person name="Markovic C."/>
            <person name="Hall O."/>
            <person name="Minx P."/>
            <person name="Tomlinson C."/>
            <person name="Mitreva M."/>
            <person name="Nelson J."/>
            <person name="Hou S."/>
            <person name="Wollam A."/>
            <person name="Pepin K.H."/>
            <person name="Johnson M."/>
            <person name="Bhonagiri V."/>
            <person name="Nash W.E."/>
            <person name="Warren W."/>
            <person name="Chinwalla A."/>
            <person name="Mardis E.R."/>
            <person name="Wilson R.K."/>
        </authorList>
    </citation>
    <scope>NUCLEOTIDE SEQUENCE [LARGE SCALE GENOMIC DNA]</scope>
    <source>
        <strain evidence="1 2">DSM 13479</strain>
    </source>
</reference>
<organism evidence="1 2">
    <name type="scientific">Hungatella hathewayi DSM 13479</name>
    <dbReference type="NCBI Taxonomy" id="566550"/>
    <lineage>
        <taxon>Bacteria</taxon>
        <taxon>Bacillati</taxon>
        <taxon>Bacillota</taxon>
        <taxon>Clostridia</taxon>
        <taxon>Lachnospirales</taxon>
        <taxon>Lachnospiraceae</taxon>
        <taxon>Hungatella</taxon>
    </lineage>
</organism>
<proteinExistence type="predicted"/>
<evidence type="ECO:0008006" key="3">
    <source>
        <dbReference type="Google" id="ProtNLM"/>
    </source>
</evidence>
<gene>
    <name evidence="1" type="ORF">CLOSTHATH_03563</name>
</gene>